<dbReference type="Proteomes" id="UP000437562">
    <property type="component" value="Unassembled WGS sequence"/>
</dbReference>
<feature type="transmembrane region" description="Helical" evidence="1">
    <location>
        <begin position="21"/>
        <end position="47"/>
    </location>
</feature>
<dbReference type="AlphaFoldDB" id="A0A653SNW4"/>
<sequence length="123" mass="14617">MYGLVVICRCKKEGIIIDKDIVMLTIVLIAIALFLFISQVYIAILLYKYEKSWWWGGLSFLLPFGLNVYIYQIIILEKRVGIFFERLNSSERKLWRKIYFLVLLQYMFLFACFGFLTSPALMF</sequence>
<keyword evidence="1" id="KW-0472">Membrane</keyword>
<proteinExistence type="predicted"/>
<reference evidence="2 3" key="1">
    <citation type="submission" date="2019-10" db="EMBL/GenBank/DDBJ databases">
        <authorList>
            <person name="Karimi E."/>
        </authorList>
    </citation>
    <scope>NUCLEOTIDE SEQUENCE [LARGE SCALE GENOMIC DNA]</scope>
    <source>
        <strain evidence="2">Bacillus sp. 71</strain>
    </source>
</reference>
<evidence type="ECO:0000256" key="1">
    <source>
        <dbReference type="SAM" id="Phobius"/>
    </source>
</evidence>
<accession>A0A653SNW4</accession>
<evidence type="ECO:0000313" key="3">
    <source>
        <dbReference type="Proteomes" id="UP000437562"/>
    </source>
</evidence>
<evidence type="ECO:0000313" key="2">
    <source>
        <dbReference type="EMBL" id="VXB70218.1"/>
    </source>
</evidence>
<organism evidence="2 3">
    <name type="scientific">Bacillus mycoides</name>
    <dbReference type="NCBI Taxonomy" id="1405"/>
    <lineage>
        <taxon>Bacteria</taxon>
        <taxon>Bacillati</taxon>
        <taxon>Bacillota</taxon>
        <taxon>Bacilli</taxon>
        <taxon>Bacillales</taxon>
        <taxon>Bacillaceae</taxon>
        <taxon>Bacillus</taxon>
        <taxon>Bacillus cereus group</taxon>
    </lineage>
</organism>
<dbReference type="EMBL" id="CABWMC010000004">
    <property type="protein sequence ID" value="VXB70218.1"/>
    <property type="molecule type" value="Genomic_DNA"/>
</dbReference>
<protein>
    <submittedName>
        <fullName evidence="2">Uncharacterized protein</fullName>
    </submittedName>
</protein>
<gene>
    <name evidence="2" type="ORF">BACI71_120179</name>
</gene>
<feature type="transmembrane region" description="Helical" evidence="1">
    <location>
        <begin position="53"/>
        <end position="77"/>
    </location>
</feature>
<keyword evidence="1" id="KW-1133">Transmembrane helix</keyword>
<name>A0A653SNW4_BACMY</name>
<feature type="transmembrane region" description="Helical" evidence="1">
    <location>
        <begin position="98"/>
        <end position="122"/>
    </location>
</feature>
<keyword evidence="1" id="KW-0812">Transmembrane</keyword>